<feature type="non-terminal residue" evidence="1">
    <location>
        <position position="1"/>
    </location>
</feature>
<keyword evidence="2" id="KW-1185">Reference proteome</keyword>
<dbReference type="AlphaFoldDB" id="A0A813B6N4"/>
<comment type="caution">
    <text evidence="1">The sequence shown here is derived from an EMBL/GenBank/DDBJ whole genome shotgun (WGS) entry which is preliminary data.</text>
</comment>
<accession>A0A813B6N4</accession>
<proteinExistence type="predicted"/>
<name>A0A813B6N4_9DINO</name>
<dbReference type="OrthoDB" id="421523at2759"/>
<evidence type="ECO:0000313" key="2">
    <source>
        <dbReference type="Proteomes" id="UP000601435"/>
    </source>
</evidence>
<protein>
    <submittedName>
        <fullName evidence="1">Uncharacterized protein</fullName>
    </submittedName>
</protein>
<organism evidence="1 2">
    <name type="scientific">Symbiodinium necroappetens</name>
    <dbReference type="NCBI Taxonomy" id="1628268"/>
    <lineage>
        <taxon>Eukaryota</taxon>
        <taxon>Sar</taxon>
        <taxon>Alveolata</taxon>
        <taxon>Dinophyceae</taxon>
        <taxon>Suessiales</taxon>
        <taxon>Symbiodiniaceae</taxon>
        <taxon>Symbiodinium</taxon>
    </lineage>
</organism>
<dbReference type="EMBL" id="CAJNJA010068063">
    <property type="protein sequence ID" value="CAE7893849.1"/>
    <property type="molecule type" value="Genomic_DNA"/>
</dbReference>
<reference evidence="1" key="1">
    <citation type="submission" date="2021-02" db="EMBL/GenBank/DDBJ databases">
        <authorList>
            <person name="Dougan E. K."/>
            <person name="Rhodes N."/>
            <person name="Thang M."/>
            <person name="Chan C."/>
        </authorList>
    </citation>
    <scope>NUCLEOTIDE SEQUENCE</scope>
</reference>
<evidence type="ECO:0000313" key="1">
    <source>
        <dbReference type="EMBL" id="CAE7893849.1"/>
    </source>
</evidence>
<gene>
    <name evidence="1" type="ORF">SNEC2469_LOCUS29841</name>
</gene>
<dbReference type="Proteomes" id="UP000601435">
    <property type="component" value="Unassembled WGS sequence"/>
</dbReference>
<sequence length="645" mass="71652">MRDILSSTKNSMDYDLISTALQNLWDDQLVGNRSRPRPSFSYHGNYVSEMNDNDLYYQDGSGYEWYEEDDWWDEQPQAYFTDAESYEEQWWQDEWHGQETTGQANAVTPDPADEEKLRDAMQAEQLAETLALEAQRTWSEAQRATQALKRDRGFGAPPSTGMKCFSCGGPHLLRDCPRRAGGYNKGKSKGKSKYGYMTDMDAHYLKGKSKGKGKPKGKQGMYFNADAAWKGKGKGKHHDSSQRTVNAYASDFFAGGLELTSTLEATATVTTEPTPELGMVDCGATASAAPEAVVKGLIASILEKDRGARVDIDANARPYFRFGDGRWGRALYRVRIASALSGVIRSFSLYALPNPKEYFQAGFDKASLVPILIGMDFLGKDANGLIIDFTTGLATSSLDDRPEIFQLQRNRKGHFMLDIREYITRGHVNLEGHAHVVVSSSNSTLSQSEAHVIEFHVVQFDLTVSDMASIPQQILAQCSRQLSRLKPRQLPLLALCPMATSSTTIDKETAEILAAAAKAKAAPKKRAKSLDMARTMKSDPRDPRGNARCWPCYGQHQPGPAQANQHGQWVHCKVCDLRLLYTPRKGAPSNTTMVHNPAMVKKMLTQLKALLGDHKPTAKVCLHMFNKITAEEVLETSIREIVNTS</sequence>